<feature type="region of interest" description="Disordered" evidence="9">
    <location>
        <begin position="514"/>
        <end position="582"/>
    </location>
</feature>
<dbReference type="GO" id="GO:0005886">
    <property type="term" value="C:plasma membrane"/>
    <property type="evidence" value="ECO:0007669"/>
    <property type="project" value="TreeGrafter"/>
</dbReference>
<keyword evidence="8" id="KW-0675">Receptor</keyword>
<dbReference type="InterPro" id="IPR036770">
    <property type="entry name" value="Ankyrin_rpt-contain_sf"/>
</dbReference>
<dbReference type="AlphaFoldDB" id="A0A9N9FT30"/>
<dbReference type="SMART" id="SM00220">
    <property type="entry name" value="S_TKc"/>
    <property type="match status" value="1"/>
</dbReference>
<evidence type="ECO:0000256" key="9">
    <source>
        <dbReference type="SAM" id="MobiDB-lite"/>
    </source>
</evidence>
<feature type="region of interest" description="Disordered" evidence="9">
    <location>
        <begin position="870"/>
        <end position="916"/>
    </location>
</feature>
<accession>A0A9N9FT30</accession>
<keyword evidence="7" id="KW-0472">Membrane</keyword>
<dbReference type="GO" id="GO:0004714">
    <property type="term" value="F:transmembrane receptor protein tyrosine kinase activity"/>
    <property type="evidence" value="ECO:0007669"/>
    <property type="project" value="TreeGrafter"/>
</dbReference>
<name>A0A9N9FT30_9GLOM</name>
<dbReference type="GO" id="GO:0005524">
    <property type="term" value="F:ATP binding"/>
    <property type="evidence" value="ECO:0007669"/>
    <property type="project" value="UniProtKB-KW"/>
</dbReference>
<dbReference type="PANTHER" id="PTHR24416:SF550">
    <property type="entry name" value="FIBROBLAST GROWTH FACTOR RECEPTOR HOMOLOG 1-RELATED"/>
    <property type="match status" value="1"/>
</dbReference>
<proteinExistence type="predicted"/>
<dbReference type="EMBL" id="CAJVQA010002893">
    <property type="protein sequence ID" value="CAG8560157.1"/>
    <property type="molecule type" value="Genomic_DNA"/>
</dbReference>
<protein>
    <submittedName>
        <fullName evidence="11">179_t:CDS:1</fullName>
    </submittedName>
</protein>
<keyword evidence="5" id="KW-0067">ATP-binding</keyword>
<evidence type="ECO:0000256" key="7">
    <source>
        <dbReference type="ARBA" id="ARBA00023136"/>
    </source>
</evidence>
<dbReference type="InterPro" id="IPR001245">
    <property type="entry name" value="Ser-Thr/Tyr_kinase_cat_dom"/>
</dbReference>
<feature type="compositionally biased region" description="Basic and acidic residues" evidence="9">
    <location>
        <begin position="893"/>
        <end position="910"/>
    </location>
</feature>
<dbReference type="Proteomes" id="UP000789759">
    <property type="component" value="Unassembled WGS sequence"/>
</dbReference>
<dbReference type="Pfam" id="PF07714">
    <property type="entry name" value="PK_Tyr_Ser-Thr"/>
    <property type="match status" value="1"/>
</dbReference>
<dbReference type="GO" id="GO:0007169">
    <property type="term" value="P:cell surface receptor protein tyrosine kinase signaling pathway"/>
    <property type="evidence" value="ECO:0007669"/>
    <property type="project" value="TreeGrafter"/>
</dbReference>
<keyword evidence="3" id="KW-0732">Signal</keyword>
<dbReference type="PANTHER" id="PTHR24416">
    <property type="entry name" value="TYROSINE-PROTEIN KINASE RECEPTOR"/>
    <property type="match status" value="1"/>
</dbReference>
<dbReference type="Gene3D" id="1.25.40.20">
    <property type="entry name" value="Ankyrin repeat-containing domain"/>
    <property type="match status" value="1"/>
</dbReference>
<keyword evidence="6" id="KW-1133">Transmembrane helix</keyword>
<feature type="domain" description="Protein kinase" evidence="10">
    <location>
        <begin position="24"/>
        <end position="173"/>
    </location>
</feature>
<evidence type="ECO:0000256" key="5">
    <source>
        <dbReference type="ARBA" id="ARBA00022840"/>
    </source>
</evidence>
<evidence type="ECO:0000256" key="2">
    <source>
        <dbReference type="ARBA" id="ARBA00022692"/>
    </source>
</evidence>
<dbReference type="InterPro" id="IPR000719">
    <property type="entry name" value="Prot_kinase_dom"/>
</dbReference>
<keyword evidence="12" id="KW-1185">Reference proteome</keyword>
<sequence length="916" mass="102777">MLRKQWLDDAMKNDHIRSIKFDDFYDLSSVARGAFGVVWKASWKNGEKYVALKTLLDNPAAGAEESFENFVRELKFIRHLDFCDYIIRFYGISYDPTTSRYYMVMQYADGGNLRDFLHLNVIEIAGKVVKFERELPILGTPTEYQELYQEAWRHDPQKRPDLDNIRKRLDNMLWAQNVDPSRQTCLDALKVTVNQKPVNVNQNNGTPIVPPLSQINANMAGISINNQNRLGMNNNINAHRPPERPGPGTNLNHLNNFDQMNNQPNPQMRFVGQPPTPVANQNPNFVGRMPTNNPQNPNFPSQIPSNVPSFVRPNPIPAQRIPGQNPIPANGMVQNFNNQTTTPVNNFADKKHLPNAFGQYQVPTFTRPPQQPIVNNLGPNFVQRPIIDNRPLTFPQINQNPVTHNIPPTHSAPVLHMGNQQFSNIHQNGGQQINQGINTPFGPNIRTFPGGNPTGNAQRINPQIQPNTLTQPIQNISPRISPRISPNILPRNGVSPHIATNVIPNGVSNINLNSSGQNAPGFQEHRVNNKISPNPVVQNAPGFPTPPNSGGPNVQRHQSPTTAPNSGVQTPQSLSLNFGAPSPDGNTTSITSIIECPQIKQCHDVKERYRKDYGTVLGYEDSKECHAGFHAGFGDVEGLRHHFIHGAKVNGISRFLNTREHLVIVAAKYCSRRKLIEIFKVLKEYKANFRCASNISGKTALHHLYENQSLTRDINDPKGLQKFHKYMKEAIEFLVANGCNINAMDNSRQTILSYYLCDKFRHREFAPIVIMLLKNGADPNIPLKTTVLQPYNAPNALYLAVKIGWPIEVLDVLLSKGARGDVKDENGDNLLVLAAREKQSATIDWILETIPEASTRDCIEAAMKLSDKKDRSKLSKWKGSEGASRRRLVQENLELKRQLRTETESTKETNYESPSD</sequence>
<dbReference type="OrthoDB" id="2403885at2759"/>
<dbReference type="InterPro" id="IPR011009">
    <property type="entry name" value="Kinase-like_dom_sf"/>
</dbReference>
<evidence type="ECO:0000256" key="6">
    <source>
        <dbReference type="ARBA" id="ARBA00022989"/>
    </source>
</evidence>
<dbReference type="Gene3D" id="1.10.510.10">
    <property type="entry name" value="Transferase(Phosphotransferase) domain 1"/>
    <property type="match status" value="1"/>
</dbReference>
<organism evidence="11 12">
    <name type="scientific">Cetraspora pellucida</name>
    <dbReference type="NCBI Taxonomy" id="1433469"/>
    <lineage>
        <taxon>Eukaryota</taxon>
        <taxon>Fungi</taxon>
        <taxon>Fungi incertae sedis</taxon>
        <taxon>Mucoromycota</taxon>
        <taxon>Glomeromycotina</taxon>
        <taxon>Glomeromycetes</taxon>
        <taxon>Diversisporales</taxon>
        <taxon>Gigasporaceae</taxon>
        <taxon>Cetraspora</taxon>
    </lineage>
</organism>
<dbReference type="SUPFAM" id="SSF48403">
    <property type="entry name" value="Ankyrin repeat"/>
    <property type="match status" value="1"/>
</dbReference>
<dbReference type="SUPFAM" id="SSF56112">
    <property type="entry name" value="Protein kinase-like (PK-like)"/>
    <property type="match status" value="1"/>
</dbReference>
<gene>
    <name evidence="11" type="ORF">CPELLU_LOCUS5160</name>
</gene>
<evidence type="ECO:0000256" key="1">
    <source>
        <dbReference type="ARBA" id="ARBA00004370"/>
    </source>
</evidence>
<keyword evidence="4" id="KW-0547">Nucleotide-binding</keyword>
<evidence type="ECO:0000256" key="4">
    <source>
        <dbReference type="ARBA" id="ARBA00022741"/>
    </source>
</evidence>
<evidence type="ECO:0000256" key="8">
    <source>
        <dbReference type="ARBA" id="ARBA00023170"/>
    </source>
</evidence>
<reference evidence="11" key="1">
    <citation type="submission" date="2021-06" db="EMBL/GenBank/DDBJ databases">
        <authorList>
            <person name="Kallberg Y."/>
            <person name="Tangrot J."/>
            <person name="Rosling A."/>
        </authorList>
    </citation>
    <scope>NUCLEOTIDE SEQUENCE</scope>
    <source>
        <strain evidence="11">FL966</strain>
    </source>
</reference>
<comment type="subcellular location">
    <subcellularLocation>
        <location evidence="1">Membrane</location>
    </subcellularLocation>
</comment>
<evidence type="ECO:0000256" key="3">
    <source>
        <dbReference type="ARBA" id="ARBA00022729"/>
    </source>
</evidence>
<evidence type="ECO:0000313" key="11">
    <source>
        <dbReference type="EMBL" id="CAG8560157.1"/>
    </source>
</evidence>
<comment type="caution">
    <text evidence="11">The sequence shown here is derived from an EMBL/GenBank/DDBJ whole genome shotgun (WGS) entry which is preliminary data.</text>
</comment>
<dbReference type="GO" id="GO:0043235">
    <property type="term" value="C:receptor complex"/>
    <property type="evidence" value="ECO:0007669"/>
    <property type="project" value="TreeGrafter"/>
</dbReference>
<keyword evidence="2" id="KW-0812">Transmembrane</keyword>
<feature type="compositionally biased region" description="Polar residues" evidence="9">
    <location>
        <begin position="550"/>
        <end position="576"/>
    </location>
</feature>
<dbReference type="InterPro" id="IPR050122">
    <property type="entry name" value="RTK"/>
</dbReference>
<evidence type="ECO:0000259" key="10">
    <source>
        <dbReference type="SMART" id="SM00220"/>
    </source>
</evidence>
<evidence type="ECO:0000313" key="12">
    <source>
        <dbReference type="Proteomes" id="UP000789759"/>
    </source>
</evidence>